<dbReference type="Proteomes" id="UP000265566">
    <property type="component" value="Chromosome 7"/>
</dbReference>
<organism evidence="1">
    <name type="scientific">Medicago truncatula</name>
    <name type="common">Barrel medic</name>
    <name type="synonym">Medicago tribuloides</name>
    <dbReference type="NCBI Taxonomy" id="3880"/>
    <lineage>
        <taxon>Eukaryota</taxon>
        <taxon>Viridiplantae</taxon>
        <taxon>Streptophyta</taxon>
        <taxon>Embryophyta</taxon>
        <taxon>Tracheophyta</taxon>
        <taxon>Spermatophyta</taxon>
        <taxon>Magnoliopsida</taxon>
        <taxon>eudicotyledons</taxon>
        <taxon>Gunneridae</taxon>
        <taxon>Pentapetalae</taxon>
        <taxon>rosids</taxon>
        <taxon>fabids</taxon>
        <taxon>Fabales</taxon>
        <taxon>Fabaceae</taxon>
        <taxon>Papilionoideae</taxon>
        <taxon>50 kb inversion clade</taxon>
        <taxon>NPAAA clade</taxon>
        <taxon>Hologalegina</taxon>
        <taxon>IRL clade</taxon>
        <taxon>Trifolieae</taxon>
        <taxon>Medicago</taxon>
    </lineage>
</organism>
<comment type="caution">
    <text evidence="1">The sequence shown here is derived from an EMBL/GenBank/DDBJ whole genome shotgun (WGS) entry which is preliminary data.</text>
</comment>
<accession>A0A396GSU3</accession>
<proteinExistence type="predicted"/>
<dbReference type="EMBL" id="PSQE01000007">
    <property type="protein sequence ID" value="RHN44206.1"/>
    <property type="molecule type" value="Genomic_DNA"/>
</dbReference>
<sequence>MASASTTLTLNQCQWLSSSTSSMRLPSSRVTCKASESHPQLSVSTTVDKTLCQINNSGVIACLRANRSHLPLSSLLSFSFLFLIFMNLF</sequence>
<reference evidence="1" key="1">
    <citation type="journal article" date="2018" name="Nat. Plants">
        <title>Whole-genome landscape of Medicago truncatula symbiotic genes.</title>
        <authorList>
            <person name="Pecrix Y."/>
            <person name="Gamas P."/>
            <person name="Carrere S."/>
        </authorList>
    </citation>
    <scope>NUCLEOTIDE SEQUENCE</scope>
    <source>
        <tissue evidence="1">Leaves</tissue>
    </source>
</reference>
<gene>
    <name evidence="1" type="ORF">MtrunA17_Chr7g0216851</name>
</gene>
<protein>
    <submittedName>
        <fullName evidence="1">Uncharacterized protein</fullName>
    </submittedName>
</protein>
<evidence type="ECO:0000313" key="1">
    <source>
        <dbReference type="EMBL" id="RHN44206.1"/>
    </source>
</evidence>
<dbReference type="AlphaFoldDB" id="A0A396GSU3"/>
<dbReference type="Gramene" id="rna38296">
    <property type="protein sequence ID" value="RHN44206.1"/>
    <property type="gene ID" value="gene38296"/>
</dbReference>
<name>A0A396GSU3_MEDTR</name>